<gene>
    <name evidence="2" type="ORF">T265_02051</name>
</gene>
<evidence type="ECO:0000256" key="1">
    <source>
        <dbReference type="SAM" id="MobiDB-lite"/>
    </source>
</evidence>
<keyword evidence="3" id="KW-1185">Reference proteome</keyword>
<protein>
    <submittedName>
        <fullName evidence="2">Uncharacterized protein</fullName>
    </submittedName>
</protein>
<feature type="compositionally biased region" description="Polar residues" evidence="1">
    <location>
        <begin position="73"/>
        <end position="92"/>
    </location>
</feature>
<evidence type="ECO:0000313" key="2">
    <source>
        <dbReference type="EMBL" id="KER31825.1"/>
    </source>
</evidence>
<dbReference type="CTD" id="20316239"/>
<organism evidence="2 3">
    <name type="scientific">Opisthorchis viverrini</name>
    <name type="common">Southeast Asian liver fluke</name>
    <dbReference type="NCBI Taxonomy" id="6198"/>
    <lineage>
        <taxon>Eukaryota</taxon>
        <taxon>Metazoa</taxon>
        <taxon>Spiralia</taxon>
        <taxon>Lophotrochozoa</taxon>
        <taxon>Platyhelminthes</taxon>
        <taxon>Trematoda</taxon>
        <taxon>Digenea</taxon>
        <taxon>Opisthorchiida</taxon>
        <taxon>Opisthorchiata</taxon>
        <taxon>Opisthorchiidae</taxon>
        <taxon>Opisthorchis</taxon>
    </lineage>
</organism>
<accession>A0A075A807</accession>
<dbReference type="EMBL" id="KL596641">
    <property type="protein sequence ID" value="KER31825.1"/>
    <property type="molecule type" value="Genomic_DNA"/>
</dbReference>
<dbReference type="AlphaFoldDB" id="A0A075A807"/>
<dbReference type="Proteomes" id="UP000054324">
    <property type="component" value="Unassembled WGS sequence"/>
</dbReference>
<evidence type="ECO:0000313" key="3">
    <source>
        <dbReference type="Proteomes" id="UP000054324"/>
    </source>
</evidence>
<proteinExistence type="predicted"/>
<dbReference type="GeneID" id="20316239"/>
<dbReference type="KEGG" id="ovi:T265_02051"/>
<dbReference type="RefSeq" id="XP_009164463.1">
    <property type="nucleotide sequence ID" value="XM_009166199.1"/>
</dbReference>
<feature type="region of interest" description="Disordered" evidence="1">
    <location>
        <begin position="73"/>
        <end position="107"/>
    </location>
</feature>
<sequence length="107" mass="12035">MPNDLVNESMDAVKSLTPATFHKTSWDLSLLPTHQLFWYIRRIGGGSATVKGIATYLKANFKPMQEIWTQAVSNGNSISPTRHPTYPGQIQTRPFVPHRTSRQPNAE</sequence>
<reference evidence="2 3" key="1">
    <citation type="submission" date="2013-11" db="EMBL/GenBank/DDBJ databases">
        <title>Opisthorchis viverrini - life in the bile duct.</title>
        <authorList>
            <person name="Young N.D."/>
            <person name="Nagarajan N."/>
            <person name="Lin S.J."/>
            <person name="Korhonen P.K."/>
            <person name="Jex A.R."/>
            <person name="Hall R.S."/>
            <person name="Safavi-Hemami H."/>
            <person name="Kaewkong W."/>
            <person name="Bertrand D."/>
            <person name="Gao S."/>
            <person name="Seet Q."/>
            <person name="Wongkham S."/>
            <person name="Teh B.T."/>
            <person name="Wongkham C."/>
            <person name="Intapan P.M."/>
            <person name="Maleewong W."/>
            <person name="Yang X."/>
            <person name="Hu M."/>
            <person name="Wang Z."/>
            <person name="Hofmann A."/>
            <person name="Sternberg P.W."/>
            <person name="Tan P."/>
            <person name="Wang J."/>
            <person name="Gasser R.B."/>
        </authorList>
    </citation>
    <scope>NUCLEOTIDE SEQUENCE [LARGE SCALE GENOMIC DNA]</scope>
</reference>
<name>A0A075A807_OPIVI</name>